<dbReference type="SUPFAM" id="SSF55729">
    <property type="entry name" value="Acyl-CoA N-acyltransferases (Nat)"/>
    <property type="match status" value="1"/>
</dbReference>
<evidence type="ECO:0000256" key="4">
    <source>
        <dbReference type="HAMAP-Rule" id="MF_00689"/>
    </source>
</evidence>
<dbReference type="NCBIfam" id="NF002341">
    <property type="entry name" value="PRK01305.1-1"/>
    <property type="match status" value="1"/>
</dbReference>
<gene>
    <name evidence="4" type="primary">bpt</name>
    <name evidence="7" type="ORF">XM47_03785</name>
</gene>
<keyword evidence="8" id="KW-1185">Reference proteome</keyword>
<dbReference type="OrthoDB" id="9782022at2"/>
<evidence type="ECO:0000313" key="8">
    <source>
        <dbReference type="Proteomes" id="UP000037600"/>
    </source>
</evidence>
<keyword evidence="1 4" id="KW-0963">Cytoplasm</keyword>
<reference evidence="7 8" key="1">
    <citation type="submission" date="2015-04" db="EMBL/GenBank/DDBJ databases">
        <title>Draft Genome Sequence of the Novel Agar-Digesting Marine Bacterium Q1.</title>
        <authorList>
            <person name="Li Y."/>
            <person name="Li D."/>
            <person name="Chen G."/>
            <person name="Du Z."/>
        </authorList>
    </citation>
    <scope>NUCLEOTIDE SEQUENCE [LARGE SCALE GENOMIC DNA]</scope>
    <source>
        <strain evidence="7 8">Q1</strain>
    </source>
</reference>
<comment type="catalytic activity">
    <reaction evidence="4">
        <text>N-terminal L-aspartyl-[protein] + L-leucyl-tRNA(Leu) = N-terminal L-leucyl-L-aspartyl-[protein] + tRNA(Leu) + H(+)</text>
        <dbReference type="Rhea" id="RHEA:50420"/>
        <dbReference type="Rhea" id="RHEA-COMP:9613"/>
        <dbReference type="Rhea" id="RHEA-COMP:9622"/>
        <dbReference type="Rhea" id="RHEA-COMP:12669"/>
        <dbReference type="Rhea" id="RHEA-COMP:12674"/>
        <dbReference type="ChEBI" id="CHEBI:15378"/>
        <dbReference type="ChEBI" id="CHEBI:64720"/>
        <dbReference type="ChEBI" id="CHEBI:78442"/>
        <dbReference type="ChEBI" id="CHEBI:78494"/>
        <dbReference type="ChEBI" id="CHEBI:133042"/>
        <dbReference type="EC" id="2.3.2.29"/>
    </reaction>
</comment>
<evidence type="ECO:0000259" key="6">
    <source>
        <dbReference type="Pfam" id="PF04377"/>
    </source>
</evidence>
<dbReference type="AlphaFoldDB" id="A0A0J8H031"/>
<evidence type="ECO:0000259" key="5">
    <source>
        <dbReference type="Pfam" id="PF04376"/>
    </source>
</evidence>
<dbReference type="GO" id="GO:0071596">
    <property type="term" value="P:ubiquitin-dependent protein catabolic process via the N-end rule pathway"/>
    <property type="evidence" value="ECO:0007669"/>
    <property type="project" value="InterPro"/>
</dbReference>
<dbReference type="PANTHER" id="PTHR21367">
    <property type="entry name" value="ARGININE-TRNA-PROTEIN TRANSFERASE 1"/>
    <property type="match status" value="1"/>
</dbReference>
<comment type="subcellular location">
    <subcellularLocation>
        <location evidence="4">Cytoplasm</location>
    </subcellularLocation>
</comment>
<comment type="catalytic activity">
    <reaction evidence="4">
        <text>N-terminal L-glutamyl-[protein] + L-leucyl-tRNA(Leu) = N-terminal L-leucyl-L-glutamyl-[protein] + tRNA(Leu) + H(+)</text>
        <dbReference type="Rhea" id="RHEA:50412"/>
        <dbReference type="Rhea" id="RHEA-COMP:9613"/>
        <dbReference type="Rhea" id="RHEA-COMP:9622"/>
        <dbReference type="Rhea" id="RHEA-COMP:12664"/>
        <dbReference type="Rhea" id="RHEA-COMP:12668"/>
        <dbReference type="ChEBI" id="CHEBI:15378"/>
        <dbReference type="ChEBI" id="CHEBI:64721"/>
        <dbReference type="ChEBI" id="CHEBI:78442"/>
        <dbReference type="ChEBI" id="CHEBI:78494"/>
        <dbReference type="ChEBI" id="CHEBI:133041"/>
        <dbReference type="EC" id="2.3.2.29"/>
    </reaction>
</comment>
<sequence length="237" mass="27661">MSGNIPIKFGISQAFPCNYLPEQYERLLVAIDDIVYNPTNYEVMLNLGFRRSGEQVYRPHCESCQQCISIRIPAAEFSLSRNQKRTAKKCQNFTTRINKKAIPSQYFELYSKYINQRHSDSTMFPPDLAQFENFVSASWLEVGFLEVYDQNKLISISVIDCLPDSFSAVYTFFDPDYSHYSLGRFAILQMVEFAKITQRNYVYLGYQIDECQKMNYKTEYQPHEKLIAGHWLTTSKA</sequence>
<dbReference type="Pfam" id="PF04376">
    <property type="entry name" value="ATE_N"/>
    <property type="match status" value="1"/>
</dbReference>
<evidence type="ECO:0000256" key="3">
    <source>
        <dbReference type="ARBA" id="ARBA00023315"/>
    </source>
</evidence>
<keyword evidence="2 4" id="KW-0808">Transferase</keyword>
<dbReference type="PANTHER" id="PTHR21367:SF1">
    <property type="entry name" value="ARGINYL-TRNA--PROTEIN TRANSFERASE 1"/>
    <property type="match status" value="1"/>
</dbReference>
<organism evidence="7 8">
    <name type="scientific">Catenovulum maritimum</name>
    <dbReference type="NCBI Taxonomy" id="1513271"/>
    <lineage>
        <taxon>Bacteria</taxon>
        <taxon>Pseudomonadati</taxon>
        <taxon>Pseudomonadota</taxon>
        <taxon>Gammaproteobacteria</taxon>
        <taxon>Alteromonadales</taxon>
        <taxon>Alteromonadaceae</taxon>
        <taxon>Catenovulum</taxon>
    </lineage>
</organism>
<proteinExistence type="inferred from homology"/>
<dbReference type="Pfam" id="PF04377">
    <property type="entry name" value="ATE_C"/>
    <property type="match status" value="1"/>
</dbReference>
<evidence type="ECO:0000256" key="2">
    <source>
        <dbReference type="ARBA" id="ARBA00022679"/>
    </source>
</evidence>
<evidence type="ECO:0000256" key="1">
    <source>
        <dbReference type="ARBA" id="ARBA00022490"/>
    </source>
</evidence>
<keyword evidence="3 4" id="KW-0012">Acyltransferase</keyword>
<feature type="domain" description="N-end aminoacyl transferase N-terminal" evidence="5">
    <location>
        <begin position="16"/>
        <end position="85"/>
    </location>
</feature>
<dbReference type="PIRSF" id="PIRSF037208">
    <property type="entry name" value="ATE_pro_prd"/>
    <property type="match status" value="1"/>
</dbReference>
<protein>
    <recommendedName>
        <fullName evidence="4">Aspartate/glutamate leucyltransferase</fullName>
        <ecNumber evidence="4">2.3.2.29</ecNumber>
    </recommendedName>
</protein>
<evidence type="ECO:0000313" key="7">
    <source>
        <dbReference type="EMBL" id="KMT66363.1"/>
    </source>
</evidence>
<dbReference type="InterPro" id="IPR016181">
    <property type="entry name" value="Acyl_CoA_acyltransferase"/>
</dbReference>
<dbReference type="GO" id="GO:0005737">
    <property type="term" value="C:cytoplasm"/>
    <property type="evidence" value="ECO:0007669"/>
    <property type="project" value="UniProtKB-SubCell"/>
</dbReference>
<accession>A0A0J8H031</accession>
<dbReference type="EMBL" id="LAZL01000004">
    <property type="protein sequence ID" value="KMT66363.1"/>
    <property type="molecule type" value="Genomic_DNA"/>
</dbReference>
<dbReference type="Proteomes" id="UP000037600">
    <property type="component" value="Unassembled WGS sequence"/>
</dbReference>
<dbReference type="PATRIC" id="fig|1513271.3.peg.783"/>
<dbReference type="GO" id="GO:0004057">
    <property type="term" value="F:arginyl-tRNA--protein transferase activity"/>
    <property type="evidence" value="ECO:0007669"/>
    <property type="project" value="InterPro"/>
</dbReference>
<dbReference type="NCBIfam" id="NF002345">
    <property type="entry name" value="PRK01305.2-2"/>
    <property type="match status" value="1"/>
</dbReference>
<comment type="function">
    <text evidence="4">Functions in the N-end rule pathway of protein degradation where it conjugates Leu from its aminoacyl-tRNA to the N-termini of proteins containing an N-terminal aspartate or glutamate.</text>
</comment>
<comment type="caution">
    <text evidence="7">The sequence shown here is derived from an EMBL/GenBank/DDBJ whole genome shotgun (WGS) entry which is preliminary data.</text>
</comment>
<dbReference type="InterPro" id="IPR017138">
    <property type="entry name" value="Asp_Glu_LeuTrfase"/>
</dbReference>
<dbReference type="EC" id="2.3.2.29" evidence="4"/>
<dbReference type="GO" id="GO:0008914">
    <property type="term" value="F:leucyl-tRNA--protein transferase activity"/>
    <property type="evidence" value="ECO:0007669"/>
    <property type="project" value="UniProtKB-UniRule"/>
</dbReference>
<dbReference type="NCBIfam" id="NF002346">
    <property type="entry name" value="PRK01305.2-3"/>
    <property type="match status" value="1"/>
</dbReference>
<feature type="domain" description="N-end rule aminoacyl transferase C-terminal" evidence="6">
    <location>
        <begin position="106"/>
        <end position="226"/>
    </location>
</feature>
<dbReference type="InterPro" id="IPR007471">
    <property type="entry name" value="N-end_Aminoacyl_Trfase_N"/>
</dbReference>
<dbReference type="STRING" id="1513271.XM47_03785"/>
<dbReference type="InterPro" id="IPR007472">
    <property type="entry name" value="N-end_Aminoacyl_Trfase_C"/>
</dbReference>
<comment type="similarity">
    <text evidence="4">Belongs to the R-transferase family. Bpt subfamily.</text>
</comment>
<dbReference type="NCBIfam" id="NF002342">
    <property type="entry name" value="PRK01305.1-3"/>
    <property type="match status" value="1"/>
</dbReference>
<name>A0A0J8H031_9ALTE</name>
<dbReference type="RefSeq" id="WP_048689854.1">
    <property type="nucleotide sequence ID" value="NZ_KQ130483.1"/>
</dbReference>
<dbReference type="HAMAP" id="MF_00689">
    <property type="entry name" value="Bpt"/>
    <property type="match status" value="1"/>
</dbReference>
<dbReference type="InterPro" id="IPR030700">
    <property type="entry name" value="N-end_Aminoacyl_Trfase"/>
</dbReference>